<sequence length="247" mass="27162">MSVENIRIVLVNTTHPGNIGSAARAMKTMGLSSLYLVSPMDFPSCEARALSSGATDLLENAVVTETLAEAIADCDLVVGASARVRGISLELTDPRETATDVVAEAAAGGKIALVFGREDRGLTNEELRMCHRQVHIPSVAEFSSLNLAASVQVLCYELRMAHLSAEGTDKVPGVREHRPASSEEMEGFYGHLRETLEEVEFFKSCNPEKIMTKLRRLYSRSRPDRIEYNILRGILSETQVAVRKKRQ</sequence>
<organism evidence="7 8">
    <name type="scientific">Parendozoicomonas callyspongiae</name>
    <dbReference type="NCBI Taxonomy" id="2942213"/>
    <lineage>
        <taxon>Bacteria</taxon>
        <taxon>Pseudomonadati</taxon>
        <taxon>Pseudomonadota</taxon>
        <taxon>Gammaproteobacteria</taxon>
        <taxon>Oceanospirillales</taxon>
        <taxon>Endozoicomonadaceae</taxon>
        <taxon>Parendozoicomonas</taxon>
    </lineage>
</organism>
<feature type="domain" description="tRNA/rRNA methyltransferase SpoU type" evidence="6">
    <location>
        <begin position="6"/>
        <end position="156"/>
    </location>
</feature>
<dbReference type="InterPro" id="IPR029028">
    <property type="entry name" value="Alpha/beta_knot_MTases"/>
</dbReference>
<dbReference type="PIRSF" id="PIRSF004808">
    <property type="entry name" value="LasT"/>
    <property type="match status" value="1"/>
</dbReference>
<comment type="similarity">
    <text evidence="1">Belongs to the class IV-like SAM-binding methyltransferase superfamily. RNA methyltransferase TrmH family.</text>
</comment>
<dbReference type="CDD" id="cd18093">
    <property type="entry name" value="SpoU-like_TrmJ"/>
    <property type="match status" value="1"/>
</dbReference>
<keyword evidence="3" id="KW-0808">Transferase</keyword>
<accession>A0ABT0PE27</accession>
<dbReference type="Pfam" id="PF00588">
    <property type="entry name" value="SpoU_methylase"/>
    <property type="match status" value="1"/>
</dbReference>
<comment type="catalytic activity">
    <reaction evidence="5">
        <text>cytidine(32) in tRNA + S-adenosyl-L-methionine = 2'-O-methylcytidine(32) in tRNA + S-adenosyl-L-homocysteine + H(+)</text>
        <dbReference type="Rhea" id="RHEA:42932"/>
        <dbReference type="Rhea" id="RHEA-COMP:10288"/>
        <dbReference type="Rhea" id="RHEA-COMP:10289"/>
        <dbReference type="ChEBI" id="CHEBI:15378"/>
        <dbReference type="ChEBI" id="CHEBI:57856"/>
        <dbReference type="ChEBI" id="CHEBI:59789"/>
        <dbReference type="ChEBI" id="CHEBI:74495"/>
        <dbReference type="ChEBI" id="CHEBI:82748"/>
        <dbReference type="EC" id="2.1.1.200"/>
    </reaction>
</comment>
<keyword evidence="5" id="KW-0963">Cytoplasm</keyword>
<evidence type="ECO:0000256" key="1">
    <source>
        <dbReference type="ARBA" id="ARBA00007228"/>
    </source>
</evidence>
<comment type="subunit">
    <text evidence="5">Homodimer.</text>
</comment>
<dbReference type="RefSeq" id="WP_249697861.1">
    <property type="nucleotide sequence ID" value="NZ_JAMFLX010000003.1"/>
</dbReference>
<dbReference type="Gene3D" id="1.10.8.590">
    <property type="match status" value="1"/>
</dbReference>
<dbReference type="PANTHER" id="PTHR42786">
    <property type="entry name" value="TRNA/RRNA METHYLTRANSFERASE"/>
    <property type="match status" value="1"/>
</dbReference>
<evidence type="ECO:0000313" key="8">
    <source>
        <dbReference type="Proteomes" id="UP001203338"/>
    </source>
</evidence>
<dbReference type="Proteomes" id="UP001203338">
    <property type="component" value="Unassembled WGS sequence"/>
</dbReference>
<protein>
    <recommendedName>
        <fullName evidence="5">tRNA (cytidine/uridine-2'-O-)-methyltransferase TrmJ</fullName>
        <ecNumber evidence="5">2.1.1.200</ecNumber>
    </recommendedName>
    <alternativeName>
        <fullName evidence="5">tRNA (cytidine(32)/uridine(32)-2'-O)-methyltransferase</fullName>
    </alternativeName>
    <alternativeName>
        <fullName evidence="5">tRNA Cm32/Um32 methyltransferase</fullName>
    </alternativeName>
</protein>
<dbReference type="PANTHER" id="PTHR42786:SF2">
    <property type="entry name" value="TRNA (CYTIDINE_URIDINE-2'-O-)-METHYLTRANSFERASE TRMJ"/>
    <property type="match status" value="1"/>
</dbReference>
<comment type="subcellular location">
    <subcellularLocation>
        <location evidence="5">Cytoplasm</location>
    </subcellularLocation>
</comment>
<comment type="caution">
    <text evidence="7">The sequence shown here is derived from an EMBL/GenBank/DDBJ whole genome shotgun (WGS) entry which is preliminary data.</text>
</comment>
<evidence type="ECO:0000313" key="7">
    <source>
        <dbReference type="EMBL" id="MCL6269032.1"/>
    </source>
</evidence>
<dbReference type="EMBL" id="JAMFLX010000003">
    <property type="protein sequence ID" value="MCL6269032.1"/>
    <property type="molecule type" value="Genomic_DNA"/>
</dbReference>
<keyword evidence="8" id="KW-1185">Reference proteome</keyword>
<keyword evidence="4 5" id="KW-0949">S-adenosyl-L-methionine</keyword>
<dbReference type="Gene3D" id="3.40.1280.10">
    <property type="match status" value="1"/>
</dbReference>
<dbReference type="GO" id="GO:0032259">
    <property type="term" value="P:methylation"/>
    <property type="evidence" value="ECO:0007669"/>
    <property type="project" value="UniProtKB-KW"/>
</dbReference>
<keyword evidence="2 5" id="KW-0489">Methyltransferase</keyword>
<evidence type="ECO:0000256" key="4">
    <source>
        <dbReference type="ARBA" id="ARBA00022691"/>
    </source>
</evidence>
<proteinExistence type="inferred from homology"/>
<name>A0ABT0PE27_9GAMM</name>
<dbReference type="GO" id="GO:0008168">
    <property type="term" value="F:methyltransferase activity"/>
    <property type="evidence" value="ECO:0007669"/>
    <property type="project" value="UniProtKB-KW"/>
</dbReference>
<dbReference type="NCBIfam" id="TIGR00050">
    <property type="entry name" value="rRNA_methyl_1"/>
    <property type="match status" value="1"/>
</dbReference>
<evidence type="ECO:0000256" key="2">
    <source>
        <dbReference type="ARBA" id="ARBA00022603"/>
    </source>
</evidence>
<dbReference type="EC" id="2.1.1.200" evidence="5"/>
<dbReference type="InterPro" id="IPR001537">
    <property type="entry name" value="SpoU_MeTrfase"/>
</dbReference>
<evidence type="ECO:0000256" key="5">
    <source>
        <dbReference type="RuleBase" id="RU362024"/>
    </source>
</evidence>
<comment type="catalytic activity">
    <reaction evidence="5">
        <text>uridine(32) in tRNA + S-adenosyl-L-methionine = 2'-O-methyluridine(32) in tRNA + S-adenosyl-L-homocysteine + H(+)</text>
        <dbReference type="Rhea" id="RHEA:42936"/>
        <dbReference type="Rhea" id="RHEA-COMP:10107"/>
        <dbReference type="Rhea" id="RHEA-COMP:10290"/>
        <dbReference type="ChEBI" id="CHEBI:15378"/>
        <dbReference type="ChEBI" id="CHEBI:57856"/>
        <dbReference type="ChEBI" id="CHEBI:59789"/>
        <dbReference type="ChEBI" id="CHEBI:65315"/>
        <dbReference type="ChEBI" id="CHEBI:74478"/>
        <dbReference type="EC" id="2.1.1.200"/>
    </reaction>
</comment>
<comment type="function">
    <text evidence="5">Catalyzes the formation of 2'O-methylated cytidine (Cm32) or 2'O-methylated uridine (Um32) at position 32 in tRNA.</text>
</comment>
<dbReference type="SUPFAM" id="SSF75217">
    <property type="entry name" value="alpha/beta knot"/>
    <property type="match status" value="1"/>
</dbReference>
<evidence type="ECO:0000256" key="3">
    <source>
        <dbReference type="ARBA" id="ARBA00022679"/>
    </source>
</evidence>
<dbReference type="InterPro" id="IPR029026">
    <property type="entry name" value="tRNA_m1G_MTases_N"/>
</dbReference>
<reference evidence="7 8" key="1">
    <citation type="submission" date="2022-05" db="EMBL/GenBank/DDBJ databases">
        <authorList>
            <person name="Park J.-S."/>
        </authorList>
    </citation>
    <scope>NUCLEOTIDE SEQUENCE [LARGE SCALE GENOMIC DNA]</scope>
    <source>
        <strain evidence="7 8">2012CJ34-2</strain>
    </source>
</reference>
<dbReference type="InterPro" id="IPR004384">
    <property type="entry name" value="RNA_MeTrfase_TrmJ/LasT"/>
</dbReference>
<keyword evidence="5" id="KW-0819">tRNA processing</keyword>
<gene>
    <name evidence="5" type="primary">trmJ</name>
    <name evidence="7" type="ORF">M3P05_03625</name>
</gene>
<evidence type="ECO:0000259" key="6">
    <source>
        <dbReference type="Pfam" id="PF00588"/>
    </source>
</evidence>